<evidence type="ECO:0000256" key="4">
    <source>
        <dbReference type="ARBA" id="ARBA00012874"/>
    </source>
</evidence>
<dbReference type="InterPro" id="IPR036038">
    <property type="entry name" value="Aminotransferase-like"/>
</dbReference>
<proteinExistence type="inferred from homology"/>
<evidence type="ECO:0000256" key="10">
    <source>
        <dbReference type="RuleBase" id="RU004106"/>
    </source>
</evidence>
<comment type="caution">
    <text evidence="13">The sequence shown here is derived from an EMBL/GenBank/DDBJ whole genome shotgun (WGS) entry which is preliminary data.</text>
</comment>
<dbReference type="Pfam" id="PF01063">
    <property type="entry name" value="Aminotran_4"/>
    <property type="match status" value="1"/>
</dbReference>
<reference evidence="13 14" key="1">
    <citation type="submission" date="2019-08" db="EMBL/GenBank/DDBJ databases">
        <title>In-depth cultivation of the pig gut microbiome towards novel bacterial diversity and tailored functional studies.</title>
        <authorList>
            <person name="Wylensek D."/>
            <person name="Hitch T.C.A."/>
            <person name="Clavel T."/>
        </authorList>
    </citation>
    <scope>NUCLEOTIDE SEQUENCE [LARGE SCALE GENOMIC DNA]</scope>
    <source>
        <strain evidence="14">WCA-380-WT-3B3</strain>
    </source>
</reference>
<evidence type="ECO:0000313" key="14">
    <source>
        <dbReference type="Proteomes" id="UP000430222"/>
    </source>
</evidence>
<dbReference type="AlphaFoldDB" id="A0A6I2UW69"/>
<accession>A0A6I2UW69</accession>
<dbReference type="InterPro" id="IPR005784">
    <property type="entry name" value="D_amino_transT"/>
</dbReference>
<dbReference type="SUPFAM" id="SSF56752">
    <property type="entry name" value="D-aminoacid aminotransferase-like PLP-dependent enzymes"/>
    <property type="match status" value="1"/>
</dbReference>
<name>A0A6I2UW69_9FIRM</name>
<comment type="catalytic activity">
    <reaction evidence="9 12">
        <text>D-alanine + 2-oxoglutarate = D-glutamate + pyruvate</text>
        <dbReference type="Rhea" id="RHEA:15869"/>
        <dbReference type="ChEBI" id="CHEBI:15361"/>
        <dbReference type="ChEBI" id="CHEBI:16810"/>
        <dbReference type="ChEBI" id="CHEBI:29986"/>
        <dbReference type="ChEBI" id="CHEBI:57416"/>
        <dbReference type="EC" id="2.6.1.21"/>
    </reaction>
</comment>
<evidence type="ECO:0000256" key="11">
    <source>
        <dbReference type="RuleBase" id="RU004516"/>
    </source>
</evidence>
<comment type="cofactor">
    <cofactor evidence="1 11">
        <name>pyridoxal 5'-phosphate</name>
        <dbReference type="ChEBI" id="CHEBI:597326"/>
    </cofactor>
</comment>
<comment type="subunit">
    <text evidence="3">Homodimer.</text>
</comment>
<dbReference type="GO" id="GO:0005829">
    <property type="term" value="C:cytosol"/>
    <property type="evidence" value="ECO:0007669"/>
    <property type="project" value="TreeGrafter"/>
</dbReference>
<evidence type="ECO:0000256" key="12">
    <source>
        <dbReference type="RuleBase" id="RU004520"/>
    </source>
</evidence>
<organism evidence="13 14">
    <name type="scientific">Selenomonas montiformis</name>
    <dbReference type="NCBI Taxonomy" id="2652285"/>
    <lineage>
        <taxon>Bacteria</taxon>
        <taxon>Bacillati</taxon>
        <taxon>Bacillota</taxon>
        <taxon>Negativicutes</taxon>
        <taxon>Selenomonadales</taxon>
        <taxon>Selenomonadaceae</taxon>
        <taxon>Selenomonas</taxon>
    </lineage>
</organism>
<dbReference type="PANTHER" id="PTHR42743:SF10">
    <property type="entry name" value="D-ALANINE AMINOTRANSFERASE"/>
    <property type="match status" value="1"/>
</dbReference>
<evidence type="ECO:0000256" key="5">
    <source>
        <dbReference type="ARBA" id="ARBA00021779"/>
    </source>
</evidence>
<comment type="similarity">
    <text evidence="2 10">Belongs to the class-IV pyridoxal-phosphate-dependent aminotransferase family.</text>
</comment>
<dbReference type="InterPro" id="IPR043131">
    <property type="entry name" value="BCAT-like_N"/>
</dbReference>
<keyword evidence="8 11" id="KW-0663">Pyridoxal phosphate</keyword>
<dbReference type="InterPro" id="IPR001544">
    <property type="entry name" value="Aminotrans_IV"/>
</dbReference>
<evidence type="ECO:0000256" key="9">
    <source>
        <dbReference type="ARBA" id="ARBA00047911"/>
    </source>
</evidence>
<dbReference type="EC" id="2.6.1.21" evidence="4 12"/>
<dbReference type="PROSITE" id="PS00770">
    <property type="entry name" value="AA_TRANSFER_CLASS_4"/>
    <property type="match status" value="1"/>
</dbReference>
<evidence type="ECO:0000256" key="1">
    <source>
        <dbReference type="ARBA" id="ARBA00001933"/>
    </source>
</evidence>
<sequence length="285" mass="32336">MELGFFDGEFISLDEAKVRLEDRGYQFGDGIYEATHVYNGTCFALPRHLARCRRSLRELRIPITYMDEELTAIHQDIIKKSGIKDGAIYYQITRGTAPRTHYFPEHVVPHLSMTIRESKPNTEWQENGIHCTLVEDIRWLRCDIKSLNLLGNVLAKQAAHDKGVQGTIQFRKDQNLITEGSSSNFYIVKDGIIWTHPLNHYILKGVTRSILMEEIIPKLGLTVVEKAFSPEFAMSADEAFVTSTSLEVTPVVNIDGHTIGQGAPGKITQSLLTEYHRLVRQECYA</sequence>
<dbReference type="PANTHER" id="PTHR42743">
    <property type="entry name" value="AMINO-ACID AMINOTRANSFERASE"/>
    <property type="match status" value="1"/>
</dbReference>
<evidence type="ECO:0000256" key="8">
    <source>
        <dbReference type="ARBA" id="ARBA00022898"/>
    </source>
</evidence>
<evidence type="ECO:0000256" key="3">
    <source>
        <dbReference type="ARBA" id="ARBA00011738"/>
    </source>
</evidence>
<dbReference type="EMBL" id="VUNL01000003">
    <property type="protein sequence ID" value="MSV24340.1"/>
    <property type="molecule type" value="Genomic_DNA"/>
</dbReference>
<dbReference type="RefSeq" id="WP_154620109.1">
    <property type="nucleotide sequence ID" value="NZ_VUNL01000003.1"/>
</dbReference>
<evidence type="ECO:0000256" key="2">
    <source>
        <dbReference type="ARBA" id="ARBA00009320"/>
    </source>
</evidence>
<evidence type="ECO:0000256" key="7">
    <source>
        <dbReference type="ARBA" id="ARBA00022679"/>
    </source>
</evidence>
<dbReference type="FunFam" id="3.20.10.10:FF:000002">
    <property type="entry name" value="D-alanine aminotransferase"/>
    <property type="match status" value="1"/>
</dbReference>
<gene>
    <name evidence="13" type="primary">dat</name>
    <name evidence="13" type="ORF">FYJ78_03900</name>
</gene>
<comment type="function">
    <text evidence="12">Acts on the D-isomers of alanine, leucine, aspartate, glutamate, aminobutyrate, norvaline and asparagine. The enzyme transfers an amino group from a substrate D-amino acid to the pyridoxal phosphate cofactor to form pyridoxamine and an alpha-keto acid in the first half-reaction.</text>
</comment>
<dbReference type="InterPro" id="IPR050571">
    <property type="entry name" value="Class-IV_PLP-Dep_Aminotrnsfr"/>
</dbReference>
<keyword evidence="6 13" id="KW-0032">Aminotransferase</keyword>
<dbReference type="Gene3D" id="3.20.10.10">
    <property type="entry name" value="D-amino Acid Aminotransferase, subunit A, domain 2"/>
    <property type="match status" value="1"/>
</dbReference>
<dbReference type="InterPro" id="IPR043132">
    <property type="entry name" value="BCAT-like_C"/>
</dbReference>
<evidence type="ECO:0000256" key="6">
    <source>
        <dbReference type="ARBA" id="ARBA00022576"/>
    </source>
</evidence>
<dbReference type="Proteomes" id="UP000430222">
    <property type="component" value="Unassembled WGS sequence"/>
</dbReference>
<dbReference type="GO" id="GO:0008652">
    <property type="term" value="P:amino acid biosynthetic process"/>
    <property type="evidence" value="ECO:0007669"/>
    <property type="project" value="UniProtKB-ARBA"/>
</dbReference>
<dbReference type="GO" id="GO:0047810">
    <property type="term" value="F:D-alanine-2-oxoglutarate aminotransferase activity"/>
    <property type="evidence" value="ECO:0007669"/>
    <property type="project" value="UniProtKB-EC"/>
</dbReference>
<protein>
    <recommendedName>
        <fullName evidence="5 12">D-alanine aminotransferase</fullName>
        <ecNumber evidence="4 12">2.6.1.21</ecNumber>
    </recommendedName>
</protein>
<keyword evidence="7 13" id="KW-0808">Transferase</keyword>
<dbReference type="NCBIfam" id="TIGR01121">
    <property type="entry name" value="D_amino_aminoT"/>
    <property type="match status" value="1"/>
</dbReference>
<dbReference type="GO" id="GO:0030170">
    <property type="term" value="F:pyridoxal phosphate binding"/>
    <property type="evidence" value="ECO:0007669"/>
    <property type="project" value="InterPro"/>
</dbReference>
<dbReference type="CDD" id="cd01558">
    <property type="entry name" value="D-AAT_like"/>
    <property type="match status" value="1"/>
</dbReference>
<evidence type="ECO:0000313" key="13">
    <source>
        <dbReference type="EMBL" id="MSV24340.1"/>
    </source>
</evidence>
<dbReference type="InterPro" id="IPR018300">
    <property type="entry name" value="Aminotrans_IV_CS"/>
</dbReference>
<dbReference type="Gene3D" id="3.30.470.10">
    <property type="match status" value="1"/>
</dbReference>
<dbReference type="GO" id="GO:0046394">
    <property type="term" value="P:carboxylic acid biosynthetic process"/>
    <property type="evidence" value="ECO:0007669"/>
    <property type="project" value="UniProtKB-ARBA"/>
</dbReference>
<keyword evidence="14" id="KW-1185">Reference proteome</keyword>
<dbReference type="GO" id="GO:0046416">
    <property type="term" value="P:D-amino acid metabolic process"/>
    <property type="evidence" value="ECO:0007669"/>
    <property type="project" value="InterPro"/>
</dbReference>